<dbReference type="Gene3D" id="2.30.30.30">
    <property type="match status" value="1"/>
</dbReference>
<feature type="region of interest" description="Disordered" evidence="4">
    <location>
        <begin position="126"/>
        <end position="249"/>
    </location>
</feature>
<dbReference type="InterPro" id="IPR015125">
    <property type="entry name" value="53-BP1_Tudor"/>
</dbReference>
<dbReference type="GO" id="GO:0005634">
    <property type="term" value="C:nucleus"/>
    <property type="evidence" value="ECO:0007669"/>
    <property type="project" value="UniProtKB-SubCell"/>
</dbReference>
<feature type="compositionally biased region" description="Polar residues" evidence="4">
    <location>
        <begin position="82"/>
        <end position="95"/>
    </location>
</feature>
<keyword evidence="7" id="KW-1185">Reference proteome</keyword>
<dbReference type="SUPFAM" id="SSF52113">
    <property type="entry name" value="BRCT domain"/>
    <property type="match status" value="2"/>
</dbReference>
<dbReference type="PANTHER" id="PTHR15321">
    <property type="entry name" value="TUMOR SUPPRESSOR P53-BINDING PROTEIN 1"/>
    <property type="match status" value="1"/>
</dbReference>
<feature type="region of interest" description="Disordered" evidence="4">
    <location>
        <begin position="62"/>
        <end position="95"/>
    </location>
</feature>
<organism evidence="6 7">
    <name type="scientific">Trichonephila clavata</name>
    <name type="common">Joro spider</name>
    <name type="synonym">Nephila clavata</name>
    <dbReference type="NCBI Taxonomy" id="2740835"/>
    <lineage>
        <taxon>Eukaryota</taxon>
        <taxon>Metazoa</taxon>
        <taxon>Ecdysozoa</taxon>
        <taxon>Arthropoda</taxon>
        <taxon>Chelicerata</taxon>
        <taxon>Arachnida</taxon>
        <taxon>Araneae</taxon>
        <taxon>Araneomorphae</taxon>
        <taxon>Entelegynae</taxon>
        <taxon>Araneoidea</taxon>
        <taxon>Nephilidae</taxon>
        <taxon>Trichonephila</taxon>
    </lineage>
</organism>
<dbReference type="InterPro" id="IPR001357">
    <property type="entry name" value="BRCT_dom"/>
</dbReference>
<gene>
    <name evidence="6" type="primary">Tp53bp1</name>
    <name evidence="6" type="ORF">TNCT_74541</name>
</gene>
<feature type="compositionally biased region" description="Basic and acidic residues" evidence="4">
    <location>
        <begin position="990"/>
        <end position="1006"/>
    </location>
</feature>
<evidence type="ECO:0000256" key="2">
    <source>
        <dbReference type="ARBA" id="ARBA00022763"/>
    </source>
</evidence>
<dbReference type="Pfam" id="PF09038">
    <property type="entry name" value="53-BP1_Tudor"/>
    <property type="match status" value="1"/>
</dbReference>
<evidence type="ECO:0000313" key="6">
    <source>
        <dbReference type="EMBL" id="GFR26637.1"/>
    </source>
</evidence>
<dbReference type="FunFam" id="3.40.50.10190:FF:000005">
    <property type="entry name" value="Tumor suppressor p53-binding protein 1"/>
    <property type="match status" value="1"/>
</dbReference>
<name>A0A8X6LZQ5_TRICU</name>
<dbReference type="Pfam" id="PF18428">
    <property type="entry name" value="BRCT_3"/>
    <property type="match status" value="1"/>
</dbReference>
<dbReference type="CDD" id="cd17724">
    <property type="entry name" value="BRCT_p53bp1_rpt2"/>
    <property type="match status" value="1"/>
</dbReference>
<feature type="region of interest" description="Disordered" evidence="4">
    <location>
        <begin position="750"/>
        <end position="779"/>
    </location>
</feature>
<feature type="compositionally biased region" description="Low complexity" evidence="4">
    <location>
        <begin position="594"/>
        <end position="614"/>
    </location>
</feature>
<feature type="region of interest" description="Disordered" evidence="4">
    <location>
        <begin position="261"/>
        <end position="281"/>
    </location>
</feature>
<dbReference type="CDD" id="cd20383">
    <property type="entry name" value="Tudor_53BP1"/>
    <property type="match status" value="1"/>
</dbReference>
<proteinExistence type="predicted"/>
<dbReference type="SUPFAM" id="SSF63748">
    <property type="entry name" value="Tudor/PWWP/MBT"/>
    <property type="match status" value="1"/>
</dbReference>
<feature type="compositionally biased region" description="Polar residues" evidence="4">
    <location>
        <begin position="642"/>
        <end position="669"/>
    </location>
</feature>
<feature type="compositionally biased region" description="Polar residues" evidence="4">
    <location>
        <begin position="911"/>
        <end position="925"/>
    </location>
</feature>
<dbReference type="GO" id="GO:0000077">
    <property type="term" value="P:DNA damage checkpoint signaling"/>
    <property type="evidence" value="ECO:0007669"/>
    <property type="project" value="TreeGrafter"/>
</dbReference>
<dbReference type="InterPro" id="IPR036420">
    <property type="entry name" value="BRCT_dom_sf"/>
</dbReference>
<feature type="compositionally biased region" description="Acidic residues" evidence="4">
    <location>
        <begin position="227"/>
        <end position="237"/>
    </location>
</feature>
<feature type="compositionally biased region" description="Polar residues" evidence="4">
    <location>
        <begin position="238"/>
        <end position="249"/>
    </location>
</feature>
<dbReference type="InterPro" id="IPR047252">
    <property type="entry name" value="TP53BP1-like"/>
</dbReference>
<feature type="domain" description="BRCT" evidence="5">
    <location>
        <begin position="1229"/>
        <end position="1276"/>
    </location>
</feature>
<evidence type="ECO:0000256" key="3">
    <source>
        <dbReference type="ARBA" id="ARBA00023242"/>
    </source>
</evidence>
<reference evidence="6" key="1">
    <citation type="submission" date="2020-07" db="EMBL/GenBank/DDBJ databases">
        <title>Multicomponent nature underlies the extraordinary mechanical properties of spider dragline silk.</title>
        <authorList>
            <person name="Kono N."/>
            <person name="Nakamura H."/>
            <person name="Mori M."/>
            <person name="Yoshida Y."/>
            <person name="Ohtoshi R."/>
            <person name="Malay A.D."/>
            <person name="Moran D.A.P."/>
            <person name="Tomita M."/>
            <person name="Numata K."/>
            <person name="Arakawa K."/>
        </authorList>
    </citation>
    <scope>NUCLEOTIDE SEQUENCE</scope>
</reference>
<sequence length="1283" mass="142342">MDKGNDKKSLHPGSFDSTDQGNSQGFSPRAGAEPEPVRVLQLSESFFAADTVDDDESIIPPTQEMLIPNTPPPAEASDKEGNVSNGNNDTTLSNLEETCIGDIEKDIKQMEAEKDDEELMEIGSQNDMTQDIPGLEETQPVLGSGTAEYLPREVMDDDEWQLRFSESQETQELLDPLKMRDLKEQEHLSAIAEEKEEESVRKGASPEKQTDAQKIESEKSHDNSDDKFEDEDSENEIEPSQSCLDDNTYSAFRDQLTQIAQENQKAYSTPDPECILKDGQKTGSQDAKALLMPSPIVKKVEAPQSSRLTEQTESELEQTADILTSESQQPSSPLLTGILEANEPILVLDTEPQQLKHSPVAEASKDETMVVCDTIELVSSTDDTGVECLNQEDAPELVSKTQESIENETKKESEDSGTNGKELGIDEIVIVTAKEDIKVSEAKGSSTEEYNIGSISSGENCLEDKKEVITVPDTLPDTLPTTMLPPLSTSRLSRRQKFETIKKNPQQGSNYEKSEKTPRSAIGTFKDTKSLENIFNSAFGIFLDHECLEAMLSLKPNEELKVKKVFDFSVKNNTVFLEQSIEIGSPNYHQRHLAISPHSGSSSATTNSTATTKSLHSGEIADISSSSSAKSANSSGMHFDSTAHSTLSSQEHAVKTSTQNSEQPSSFGNIFTPKKKDDSFEMEKTDAALPNISISPIKKKETQAAASRKRGGRKAAQINNKAAPVAKRKRGRNAKVTVEDVVEEISTADDVENRPKKLRKKRNEKEPPPKPSLRDSPVVQEIVASDSSDDPYKDSPFGRMLPGVRVMARWKDGYYYPGIVQKQESEGRWSVKFDDEDVKAIPQENLIKVYNLEKGTSVLAMSPDDFYDPGIVCGHYTDATGSGYEVELDNGVTKRYPRSAVILSNDQAKLLTSTRPPTTPATMTINLGGRRKRGRKQNLREIACKDNIIDGKRKRKSVQTPEPSPVLKKSPRRISSRISKIDPNLDSTEESAHTDKEPFSVKRQVETTETEEDTLPQRSTRKRKAAKTGAMKITHALTQSAGRHPKLLKDYAFLLTNAERKPALKVNTSDSETVNEEEEIMPFDKDELVDYILSRGGTILDKFDDVQDCKKKNIFLLANTYLRTMKYIKCIAAGILCIKHHWVQNCCFKGEILNHVSYILPAGKSLINNEIVEWHGRSDVLKGLKISLISGPDNPFVPTWTPVLLAAKADFVLKWNLPSSKSGGCFMHVDVLVTNSHCPPDVLQSARRRKIPIVSSEWIIQSLIAGKCLPYDDHPKFKHDYVE</sequence>
<feature type="region of interest" description="Disordered" evidence="4">
    <location>
        <begin position="395"/>
        <end position="420"/>
    </location>
</feature>
<dbReference type="InterPro" id="IPR014722">
    <property type="entry name" value="Rib_uL2_dom2"/>
</dbReference>
<dbReference type="PROSITE" id="PS50172">
    <property type="entry name" value="BRCT"/>
    <property type="match status" value="2"/>
</dbReference>
<evidence type="ECO:0000259" key="5">
    <source>
        <dbReference type="PROSITE" id="PS50172"/>
    </source>
</evidence>
<feature type="compositionally biased region" description="Basic and acidic residues" evidence="4">
    <location>
        <begin position="938"/>
        <end position="951"/>
    </location>
</feature>
<dbReference type="CDD" id="cd17745">
    <property type="entry name" value="BRCT_p53bp1_rpt1"/>
    <property type="match status" value="1"/>
</dbReference>
<feature type="compositionally biased region" description="Low complexity" evidence="4">
    <location>
        <begin position="624"/>
        <end position="635"/>
    </location>
</feature>
<feature type="compositionally biased region" description="Basic and acidic residues" evidence="4">
    <location>
        <begin position="198"/>
        <end position="226"/>
    </location>
</feature>
<dbReference type="SMART" id="SM00292">
    <property type="entry name" value="BRCT"/>
    <property type="match status" value="2"/>
</dbReference>
<feature type="region of interest" description="Disordered" evidence="4">
    <location>
        <begin position="1"/>
        <end position="39"/>
    </location>
</feature>
<comment type="subcellular location">
    <subcellularLocation>
        <location evidence="1">Nucleus</location>
    </subcellularLocation>
</comment>
<dbReference type="OrthoDB" id="6516673at2759"/>
<feature type="region of interest" description="Disordered" evidence="4">
    <location>
        <begin position="592"/>
        <end position="675"/>
    </location>
</feature>
<dbReference type="Gene3D" id="3.40.50.10190">
    <property type="entry name" value="BRCT domain"/>
    <property type="match status" value="2"/>
</dbReference>
<dbReference type="InterPro" id="IPR047250">
    <property type="entry name" value="BRCT_p53bp1-like_rpt2"/>
</dbReference>
<dbReference type="PANTHER" id="PTHR15321:SF3">
    <property type="entry name" value="TP53-BINDING PROTEIN 1"/>
    <property type="match status" value="1"/>
</dbReference>
<evidence type="ECO:0000313" key="7">
    <source>
        <dbReference type="Proteomes" id="UP000887116"/>
    </source>
</evidence>
<feature type="region of interest" description="Disordered" evidence="4">
    <location>
        <begin position="691"/>
        <end position="735"/>
    </location>
</feature>
<feature type="compositionally biased region" description="Low complexity" evidence="4">
    <location>
        <begin position="473"/>
        <end position="491"/>
    </location>
</feature>
<feature type="compositionally biased region" description="Basic and acidic residues" evidence="4">
    <location>
        <begin position="175"/>
        <end position="187"/>
    </location>
</feature>
<accession>A0A8X6LZQ5</accession>
<feature type="region of interest" description="Disordered" evidence="4">
    <location>
        <begin position="473"/>
        <end position="495"/>
    </location>
</feature>
<feature type="compositionally biased region" description="Polar residues" evidence="4">
    <location>
        <begin position="15"/>
        <end position="26"/>
    </location>
</feature>
<dbReference type="EMBL" id="BMAO01008811">
    <property type="protein sequence ID" value="GFR26637.1"/>
    <property type="molecule type" value="Genomic_DNA"/>
</dbReference>
<protein>
    <submittedName>
        <fullName evidence="6">TP53-binding protein 1</fullName>
    </submittedName>
</protein>
<dbReference type="GO" id="GO:0045944">
    <property type="term" value="P:positive regulation of transcription by RNA polymerase II"/>
    <property type="evidence" value="ECO:0007669"/>
    <property type="project" value="TreeGrafter"/>
</dbReference>
<keyword evidence="3" id="KW-0539">Nucleus</keyword>
<feature type="region of interest" description="Disordered" evidence="4">
    <location>
        <begin position="911"/>
        <end position="1030"/>
    </location>
</feature>
<dbReference type="Gene3D" id="2.30.30.140">
    <property type="match status" value="1"/>
</dbReference>
<dbReference type="GO" id="GO:0042393">
    <property type="term" value="F:histone binding"/>
    <property type="evidence" value="ECO:0007669"/>
    <property type="project" value="TreeGrafter"/>
</dbReference>
<evidence type="ECO:0000256" key="1">
    <source>
        <dbReference type="ARBA" id="ARBA00004123"/>
    </source>
</evidence>
<dbReference type="Proteomes" id="UP000887116">
    <property type="component" value="Unassembled WGS sequence"/>
</dbReference>
<comment type="caution">
    <text evidence="6">The sequence shown here is derived from an EMBL/GenBank/DDBJ whole genome shotgun (WGS) entry which is preliminary data.</text>
</comment>
<dbReference type="InterPro" id="IPR047249">
    <property type="entry name" value="BRCT_p53bp1-like_rpt1"/>
</dbReference>
<feature type="domain" description="BRCT" evidence="5">
    <location>
        <begin position="1043"/>
        <end position="1160"/>
    </location>
</feature>
<keyword evidence="2" id="KW-0227">DNA damage</keyword>
<evidence type="ECO:0000256" key="4">
    <source>
        <dbReference type="SAM" id="MobiDB-lite"/>
    </source>
</evidence>